<evidence type="ECO:0000256" key="8">
    <source>
        <dbReference type="SAM" id="Coils"/>
    </source>
</evidence>
<dbReference type="GO" id="GO:0043010">
    <property type="term" value="P:camera-type eye development"/>
    <property type="evidence" value="ECO:0007669"/>
    <property type="project" value="TreeGrafter"/>
</dbReference>
<dbReference type="Gene3D" id="1.10.287.2610">
    <property type="match status" value="1"/>
</dbReference>
<feature type="region of interest" description="Disordered" evidence="9">
    <location>
        <begin position="1977"/>
        <end position="2005"/>
    </location>
</feature>
<feature type="coiled-coil region" evidence="8">
    <location>
        <begin position="1415"/>
        <end position="1442"/>
    </location>
</feature>
<keyword evidence="3" id="KW-0963">Cytoplasm</keyword>
<evidence type="ECO:0000256" key="9">
    <source>
        <dbReference type="SAM" id="MobiDB-lite"/>
    </source>
</evidence>
<reference evidence="11 12" key="1">
    <citation type="submission" date="2019-01" db="EMBL/GenBank/DDBJ databases">
        <title>A chromosome-scale genome assembly of the yellow perch, Perca flavescens.</title>
        <authorList>
            <person name="Feron R."/>
            <person name="Morvezen R."/>
            <person name="Bestin A."/>
            <person name="Haffray P."/>
            <person name="Klopp C."/>
            <person name="Zahm M."/>
            <person name="Cabau C."/>
            <person name="Roques C."/>
            <person name="Donnadieu C."/>
            <person name="Bouchez O."/>
            <person name="Christie M."/>
            <person name="Larson W."/>
            <person name="Guiguen Y."/>
        </authorList>
    </citation>
    <scope>NUCLEOTIDE SEQUENCE [LARGE SCALE GENOMIC DNA]</scope>
    <source>
        <strain evidence="11">YP-PL-M2</strain>
        <tissue evidence="11">Blood</tissue>
    </source>
</reference>
<feature type="domain" description="Centrosomal protein of 290kDa coiled-coil region" evidence="10">
    <location>
        <begin position="1238"/>
        <end position="1364"/>
    </location>
</feature>
<evidence type="ECO:0000259" key="10">
    <source>
        <dbReference type="Pfam" id="PF16574"/>
    </source>
</evidence>
<feature type="coiled-coil region" evidence="8">
    <location>
        <begin position="2008"/>
        <end position="2058"/>
    </location>
</feature>
<dbReference type="STRING" id="8167.A0A484D489"/>
<evidence type="ECO:0000256" key="7">
    <source>
        <dbReference type="ARBA" id="ARBA00023273"/>
    </source>
</evidence>
<evidence type="ECO:0000256" key="6">
    <source>
        <dbReference type="ARBA" id="ARBA00023212"/>
    </source>
</evidence>
<keyword evidence="7" id="KW-0966">Cell projection</keyword>
<dbReference type="InterPro" id="IPR026201">
    <property type="entry name" value="Cep290"/>
</dbReference>
<dbReference type="PANTHER" id="PTHR18879:SF20">
    <property type="entry name" value="CENTROSOMAL PROTEIN OF 290 KDA"/>
    <property type="match status" value="1"/>
</dbReference>
<feature type="coiled-coil region" evidence="8">
    <location>
        <begin position="1169"/>
        <end position="1286"/>
    </location>
</feature>
<feature type="coiled-coil region" evidence="8">
    <location>
        <begin position="909"/>
        <end position="974"/>
    </location>
</feature>
<protein>
    <recommendedName>
        <fullName evidence="10">Centrosomal protein of 290kDa coiled-coil region domain-containing protein</fullName>
    </recommendedName>
</protein>
<feature type="compositionally biased region" description="Polar residues" evidence="9">
    <location>
        <begin position="1804"/>
        <end position="1814"/>
    </location>
</feature>
<evidence type="ECO:0000256" key="5">
    <source>
        <dbReference type="ARBA" id="ARBA00023054"/>
    </source>
</evidence>
<dbReference type="EMBL" id="SCKG01000008">
    <property type="protein sequence ID" value="TDH10061.1"/>
    <property type="molecule type" value="Genomic_DNA"/>
</dbReference>
<gene>
    <name evidence="11" type="ORF">EPR50_G00091530</name>
</gene>
<feature type="coiled-coil region" evidence="8">
    <location>
        <begin position="439"/>
        <end position="522"/>
    </location>
</feature>
<dbReference type="GO" id="GO:1905515">
    <property type="term" value="P:non-motile cilium assembly"/>
    <property type="evidence" value="ECO:0007669"/>
    <property type="project" value="TreeGrafter"/>
</dbReference>
<feature type="coiled-coil region" evidence="8">
    <location>
        <begin position="645"/>
        <end position="700"/>
    </location>
</feature>
<feature type="compositionally biased region" description="Low complexity" evidence="9">
    <location>
        <begin position="1987"/>
        <end position="2001"/>
    </location>
</feature>
<dbReference type="GO" id="GO:0035869">
    <property type="term" value="C:ciliary transition zone"/>
    <property type="evidence" value="ECO:0007669"/>
    <property type="project" value="TreeGrafter"/>
</dbReference>
<dbReference type="GO" id="GO:0034451">
    <property type="term" value="C:centriolar satellite"/>
    <property type="evidence" value="ECO:0007669"/>
    <property type="project" value="TreeGrafter"/>
</dbReference>
<feature type="compositionally biased region" description="Basic and acidic residues" evidence="9">
    <location>
        <begin position="1785"/>
        <end position="1801"/>
    </location>
</feature>
<dbReference type="Proteomes" id="UP000295070">
    <property type="component" value="Chromosome 8"/>
</dbReference>
<evidence type="ECO:0000256" key="3">
    <source>
        <dbReference type="ARBA" id="ARBA00022490"/>
    </source>
</evidence>
<evidence type="ECO:0000256" key="1">
    <source>
        <dbReference type="ARBA" id="ARBA00004120"/>
    </source>
</evidence>
<evidence type="ECO:0000256" key="2">
    <source>
        <dbReference type="ARBA" id="ARBA00004300"/>
    </source>
</evidence>
<feature type="coiled-coil region" evidence="8">
    <location>
        <begin position="78"/>
        <end position="257"/>
    </location>
</feature>
<accession>A0A484D489</accession>
<dbReference type="InterPro" id="IPR032321">
    <property type="entry name" value="Cep209_CC5"/>
</dbReference>
<dbReference type="Pfam" id="PF16574">
    <property type="entry name" value="CEP209_CC5"/>
    <property type="match status" value="1"/>
</dbReference>
<feature type="coiled-coil region" evidence="8">
    <location>
        <begin position="1021"/>
        <end position="1141"/>
    </location>
</feature>
<keyword evidence="5 8" id="KW-0175">Coiled coil</keyword>
<feature type="coiled-coil region" evidence="8">
    <location>
        <begin position="724"/>
        <end position="797"/>
    </location>
</feature>
<comment type="caution">
    <text evidence="11">The sequence shown here is derived from an EMBL/GenBank/DDBJ whole genome shotgun (WGS) entry which is preliminary data.</text>
</comment>
<comment type="subcellular location">
    <subcellularLocation>
        <location evidence="1">Cytoplasm</location>
        <location evidence="1">Cytoskeleton</location>
        <location evidence="1">Cilium basal body</location>
    </subcellularLocation>
    <subcellularLocation>
        <location evidence="2">Cytoplasm</location>
        <location evidence="2">Cytoskeleton</location>
        <location evidence="2">Microtubule organizing center</location>
        <location evidence="2">Centrosome</location>
    </subcellularLocation>
</comment>
<dbReference type="PANTHER" id="PTHR18879">
    <property type="entry name" value="CENTROSOMAL PROTEIN OF 290 KDA"/>
    <property type="match status" value="1"/>
</dbReference>
<feature type="coiled-coil region" evidence="8">
    <location>
        <begin position="555"/>
        <end position="607"/>
    </location>
</feature>
<evidence type="ECO:0000313" key="12">
    <source>
        <dbReference type="Proteomes" id="UP000295070"/>
    </source>
</evidence>
<feature type="coiled-coil region" evidence="8">
    <location>
        <begin position="1484"/>
        <end position="1543"/>
    </location>
</feature>
<keyword evidence="6" id="KW-0206">Cytoskeleton</keyword>
<sequence length="2401" mass="278463">MLSMQTEEWEVKDKSPENISQVFRVFQTLLKIKDREVTIAYNFLEDTGVKHAKTEKELQARVLRLEQEHTHSGTGPDTRFLRDEIRQLETQLEQREKELTHLKKEMGKEKRTNEELVVRAEEAENEVKKLKRENEQLEQDVEFYRGELDQKEPFPSRDENAEAQRKLNLANRQLYQCLEDLQRAEDENVHLKTQNDQMQKSLEESVREMEKMTDEYNKMKIVVQQTDSSMDQLRKERDHAKLQISELTDKIRSMTEDDDPIMAAVNAKVEEWKRVLSGKDDEILVYQQMIRDLRDKLRSAQLDLDKSNIIALQQAVQERDNQIKILSEQVEQYTGEMEKHTLLIEELKTSTKKGRGLPSYIQQRKMEELKTKLEAAETRAVEAVRAVKLVEAHAEEKDKALIEASNRLSQYESGTYGLEAAIAEIKECKNQIRVRDLEAEAMTKEINQLELRINDLMDENEDFREKLGLEPKQEVDLTEFRRAKDLRQRQYKAENQVLTKEIEQLEEERLELKKQIRCIVKEKGIPRSSLLLEEEDVRPSRTGQLQLKQSSTCADEEMRRKNEYLEKELSNKERELEFHKTQFHIKLDELSKVKRDLEGALKDVLQAMRINQEATLSDSAINIPRLERLANAVDIGNMSVQPESALHLKSQIHQLVGRNEELRQELKLAREEATSSFSQHARAKEKMSQLEGELELLRRSGSRGVVLRPLTLPEGLVPSSTEVISSLNEYAVRLLQELKNKEEKSKTLAATLEVYKDKFSVISHQQGLLYKEYLSEKANWQKEKKTLTEMKNKLEDQQQVDAVKIQEFHELLDTLQKDPELIRRQLSEALRTLTVLKVNEKKLTRRYITLLEQEQHLRKENGKLKDESSHMQASVTQRIGYLQRYKEMAAYKIAALQKALDDSVPSSDLERANKQYTELTIKYRDMLQRDSHLMQRTTNLEHLESENESLWEQISAMNKELEITKEKLNTLEQAWDNIDAIAGGANSMDKADKALANKEMVSAARRITTLEMKELNERQRAEHAHKMYEHLRNTLKQVEERNLELESKFAELTKMNVEAQRVERELRDELADSTSKAVSDADRARIAELEKAEAELRIEVSKLQEVSDVAMMQASAIQARQQSKEKEVEALRRQILDYQSQSDEKALIAKLHQHIVALQLSESASLAKLEAATSHIQQLEAYKLRAEQRLDAGERTLFLARQEGRNRSKHLRQTIQSLRRQFAGALPLPQQEKFSVAILSIQEDRAKAQEEKRKAMEERRRAEGRAEELELRLRCLEELMSTLKDVKGAQKVTEWHKKMEEARLQELRKGRELVVQKEEIRYLKNLMEEQERTIRSLEEDIVQRNMLQEERQLAYDQREVELERQLDQYEKHQNEILSSAEKYEDGTGSLPDPSLPLAHQLEFALAKIREHVRSVLDTQATCKSLNEKLKEKEAALWKAEQNIVSRDRVINELRLRLPAAANRERLLADVASHEEGQSDNQPTLKLAHQTIKDLQGRLDKKEDVLKKYHKQLAQARQDQEEMIKRHQEELRMLHQKLDLHTDTSLDHFRQTAMELMKKPTISVPTTKHLEHLAELEQTVAEQDISLASITEKLKLATAELEQQRAAMETLAEKHADEMSKLEGYHAAQVKALTGETEDQTAQMAQMEKEIKYVRTELAAQKEANVRSPSNTMKSLVERLKAQLTQKEKQLKALSKALLELRAEMTSAAEQQVIASAAQKEESLNVQMLVDRHTKDLKVRVQELNEELQAAKEFAKAAKGRENTLKEEVDSLNQDLQRSLKTQRRLQAEKEEREQEIQDHKQQIKRLSSALQNQPEPDGKGPTIENLHKKIRKLECDLEKKAEMKDDHGKNKGEIVRWEEGKKWQAKMEKVKNSLKEKERENESLSKQLGTLKDLYARLEQERSALQKKLKGRGVTADQVVGVRSTELEKEMEELKKKNSDLETQILTIKQHQALPRDDAMENLTLRNRYLEERLHSVESQISKEPSSRPSTSGRGTGTPSQRDQDLQKENLKLASENLELRFQVEQANKDLPRLKNQVADLKEMCSALKKEKAEVDKKLTHIRGSGQSGKTVPELEKTIGLMKKVVERVQRENEMLKKSSTPANQDKVAALEQEAEKLKADFEKLKSQSEAELSSKLESKAKGLEKIVMENERLRKEIKREMEAAERLRVTKATLEATNEKLEAELEETKLRLRAALSKAIPEGADSKTWKASVVTRMFENKMKELEKELSQKTSSLSELKHQLKEVNEREERAQINIRQLEDQVDMLKSFPAAAKTGGGLTREFQAMRMVNTELEKENTELKQRLKEYTERYGATTSKPDYGKLKQLLQAAQTEKTTLQTEIIKLKKELENFDPTFFEEIEDLKYNYNLEVKKNLLLEEQLKKVCHQFGVKPELPNVSIG</sequence>
<feature type="coiled-coil region" evidence="8">
    <location>
        <begin position="316"/>
        <end position="386"/>
    </location>
</feature>
<evidence type="ECO:0000256" key="4">
    <source>
        <dbReference type="ARBA" id="ARBA00022794"/>
    </source>
</evidence>
<dbReference type="GO" id="GO:0001822">
    <property type="term" value="P:kidney development"/>
    <property type="evidence" value="ECO:0007669"/>
    <property type="project" value="TreeGrafter"/>
</dbReference>
<feature type="region of interest" description="Disordered" evidence="9">
    <location>
        <begin position="1767"/>
        <end position="1823"/>
    </location>
</feature>
<feature type="coiled-coil region" evidence="8">
    <location>
        <begin position="1313"/>
        <end position="1382"/>
    </location>
</feature>
<organism evidence="11 12">
    <name type="scientific">Perca flavescens</name>
    <name type="common">American yellow perch</name>
    <name type="synonym">Morone flavescens</name>
    <dbReference type="NCBI Taxonomy" id="8167"/>
    <lineage>
        <taxon>Eukaryota</taxon>
        <taxon>Metazoa</taxon>
        <taxon>Chordata</taxon>
        <taxon>Craniata</taxon>
        <taxon>Vertebrata</taxon>
        <taxon>Euteleostomi</taxon>
        <taxon>Actinopterygii</taxon>
        <taxon>Neopterygii</taxon>
        <taxon>Teleostei</taxon>
        <taxon>Neoteleostei</taxon>
        <taxon>Acanthomorphata</taxon>
        <taxon>Eupercaria</taxon>
        <taxon>Perciformes</taxon>
        <taxon>Percoidei</taxon>
        <taxon>Percidae</taxon>
        <taxon>Percinae</taxon>
        <taxon>Perca</taxon>
    </lineage>
</organism>
<keyword evidence="12" id="KW-1185">Reference proteome</keyword>
<dbReference type="GO" id="GO:1905349">
    <property type="term" value="P:ciliary transition zone assembly"/>
    <property type="evidence" value="ECO:0007669"/>
    <property type="project" value="TreeGrafter"/>
</dbReference>
<dbReference type="GO" id="GO:0097711">
    <property type="term" value="P:ciliary basal body-plasma membrane docking"/>
    <property type="evidence" value="ECO:0007669"/>
    <property type="project" value="TreeGrafter"/>
</dbReference>
<proteinExistence type="predicted"/>
<evidence type="ECO:0000313" key="11">
    <source>
        <dbReference type="EMBL" id="TDH10061.1"/>
    </source>
</evidence>
<name>A0A484D489_PERFV</name>
<keyword evidence="4" id="KW-0970">Cilium biogenesis/degradation</keyword>
<feature type="compositionally biased region" description="Polar residues" evidence="9">
    <location>
        <begin position="1770"/>
        <end position="1779"/>
    </location>
</feature>
<feature type="coiled-coil region" evidence="8">
    <location>
        <begin position="2108"/>
        <end position="2349"/>
    </location>
</feature>